<name>A0AAU7D3R1_9BACT</name>
<dbReference type="SMART" id="SM00028">
    <property type="entry name" value="TPR"/>
    <property type="match status" value="5"/>
</dbReference>
<dbReference type="InterPro" id="IPR051012">
    <property type="entry name" value="CellSynth/LPSAsmb/PSIAsmb"/>
</dbReference>
<evidence type="ECO:0000256" key="3">
    <source>
        <dbReference type="PROSITE-ProRule" id="PRU00339"/>
    </source>
</evidence>
<dbReference type="PROSITE" id="PS50005">
    <property type="entry name" value="TPR"/>
    <property type="match status" value="1"/>
</dbReference>
<dbReference type="EMBL" id="CP121195">
    <property type="protein sequence ID" value="XBH11996.1"/>
    <property type="molecule type" value="Genomic_DNA"/>
</dbReference>
<dbReference type="InterPro" id="IPR011990">
    <property type="entry name" value="TPR-like_helical_dom_sf"/>
</dbReference>
<proteinExistence type="predicted"/>
<dbReference type="Pfam" id="PF13432">
    <property type="entry name" value="TPR_16"/>
    <property type="match status" value="1"/>
</dbReference>
<dbReference type="RefSeq" id="WP_348269352.1">
    <property type="nucleotide sequence ID" value="NZ_CP121195.1"/>
</dbReference>
<protein>
    <submittedName>
        <fullName evidence="4">Tetratricopeptide repeat protein</fullName>
    </submittedName>
</protein>
<evidence type="ECO:0000313" key="4">
    <source>
        <dbReference type="EMBL" id="XBH11996.1"/>
    </source>
</evidence>
<evidence type="ECO:0000256" key="1">
    <source>
        <dbReference type="ARBA" id="ARBA00022737"/>
    </source>
</evidence>
<dbReference type="PANTHER" id="PTHR45586">
    <property type="entry name" value="TPR REPEAT-CONTAINING PROTEIN PA4667"/>
    <property type="match status" value="1"/>
</dbReference>
<gene>
    <name evidence="4" type="ORF">P8936_09750</name>
</gene>
<dbReference type="InterPro" id="IPR019734">
    <property type="entry name" value="TPR_rpt"/>
</dbReference>
<evidence type="ECO:0000256" key="2">
    <source>
        <dbReference type="ARBA" id="ARBA00022803"/>
    </source>
</evidence>
<dbReference type="AlphaFoldDB" id="A0AAU7D3R1"/>
<dbReference type="Gene3D" id="1.25.40.10">
    <property type="entry name" value="Tetratricopeptide repeat domain"/>
    <property type="match status" value="2"/>
</dbReference>
<feature type="repeat" description="TPR" evidence="3">
    <location>
        <begin position="12"/>
        <end position="45"/>
    </location>
</feature>
<dbReference type="PANTHER" id="PTHR45586:SF1">
    <property type="entry name" value="LIPOPOLYSACCHARIDE ASSEMBLY PROTEIN B"/>
    <property type="match status" value="1"/>
</dbReference>
<dbReference type="SUPFAM" id="SSF48452">
    <property type="entry name" value="TPR-like"/>
    <property type="match status" value="2"/>
</dbReference>
<reference evidence="4" key="1">
    <citation type="submission" date="2023-03" db="EMBL/GenBank/DDBJ databases">
        <title>Edaphobacter sp.</title>
        <authorList>
            <person name="Huber K.J."/>
            <person name="Papendorf J."/>
            <person name="Pilke C."/>
            <person name="Bunk B."/>
            <person name="Sproeer C."/>
            <person name="Pester M."/>
        </authorList>
    </citation>
    <scope>NUCLEOTIDE SEQUENCE</scope>
    <source>
        <strain evidence="4">DSM 109920</strain>
    </source>
</reference>
<keyword evidence="2 3" id="KW-0802">TPR repeat</keyword>
<keyword evidence="1" id="KW-0677">Repeat</keyword>
<sequence>MLALAQNEPANFEDVVARASAARQQNDLPRAIELYRQALQLKPSWPDGWWFLGSTQYAANDYPGAEDAITQYLKLTPNAAPAFALRGLCEFETGQYIQSIEDIDHGLSLGAGNQPRNEQILRFHEALSLTRTGQFESALTQYAFFAKNGISNPELFIGIGLAGLWMPQLPKDVEASQRDLVLAAGTAAYSMMAGDDKGGAQEFQDLFQRFPKAVNAHYLYGYLLFQTDQEHALAEFKQELAIDPSNTLANVMVAWTYMLQNKFSEGLSYARKSEAQEPNLTMAQLVLGRSLVGTGDIQGGLKYLEKARQQQPNNLEVHLALVRAYDESGRSEDARRERLLCLQLIKK</sequence>
<organism evidence="4">
    <name type="scientific">Edaphobacter paludis</name>
    <dbReference type="NCBI Taxonomy" id="3035702"/>
    <lineage>
        <taxon>Bacteria</taxon>
        <taxon>Pseudomonadati</taxon>
        <taxon>Acidobacteriota</taxon>
        <taxon>Terriglobia</taxon>
        <taxon>Terriglobales</taxon>
        <taxon>Acidobacteriaceae</taxon>
        <taxon>Edaphobacter</taxon>
    </lineage>
</organism>
<accession>A0AAU7D3R1</accession>
<dbReference type="Pfam" id="PF14559">
    <property type="entry name" value="TPR_19"/>
    <property type="match status" value="1"/>
</dbReference>